<dbReference type="SUPFAM" id="SSF54160">
    <property type="entry name" value="Chromo domain-like"/>
    <property type="match status" value="1"/>
</dbReference>
<dbReference type="OrthoDB" id="3064439at2759"/>
<protein>
    <submittedName>
        <fullName evidence="2">Uncharacterized protein</fullName>
    </submittedName>
</protein>
<sequence length="1877" mass="211891">MQEPGTNIAVGQEFIKEAKEIEEDDRRFIDLLRSGLDRPVPVEKIRATTCAPRHRVFGFVEQDVSPLAPSPSLFTYNIHYEQYNGLQFAKMLEPPPPVAAPAPASYPLSPKWSLLQNPQYLNGWCYASDSSTKDAAKIQEQARMSTLTTPPEILPIWDPMTASYRFRDIPGMVKMTPGISFEVHLDGDASNSLFVAALQTPKTLLDYPEGKEAVALLESLSHRVWGNPKENLPPLYAIEGLERNDRNDKNKVREGDDLYTGSFSLGTTVEKGHAMGKVVPAHQPNHQLGLDILHQTLLDLGRLYRLMAKICLPRREFDLIDFHAIENNLFSLGGLAPSAISVQLNSSWATNLQTLISQIGALQGQWHVDHSDDITIPTLFILFLRLPKGSDPGPFLLGRLGLYCREIGEGMWVICLMFRARDMHSGSVPWIGEGIRHADCIVQFLEEIKKAWPMAELINRVGLVLYQSTQIVQRSSAFCVGSESRFGNHGTLGTSMEKSLNFVSNGLHLLGTEHEAKTRIAWEYALDFYNNLQLSGLNLSIPFNQLVSGITYEDNIHALHPVSQFPINPADPWHMEKVARYRSYYKHLLMMCRSYSLNLRKSYYLRTLSSLKHEIERSSAKFSQYEFPPITSPVGPARSKQDHGSDSAEKDNEVEGWAPSRDIQISRILLRKYHHQLREIFWYVQLTESGDKIWVSESEGSSWMFCPENSSVFLHYLSTNGQGDADGVESEAQPAIDKATPNNTIDSTSLLKQSTPISTTQNTEPNTTQPSSRVLCSSTRLPGQQYIPPTFSITPTLAGQKRKATARKSKTSTKRSKASNGSVRVIATGIQNAEDEQEKDGQVQMEIDVNEDGSAEEADEGGNEGEAHKHIDLGVVLPGGSNSESPKNAEDEVIMVMDAPAQEGLVAEQEDADGEFNTEMARGRVIQEDGMAKSVTESITDMMAVESQDEEEEEVANYQVSRILGHRFQSGKWIFDVRWKEYIRDTSTVSAEELKLSAKELYNRYALQHPEIESDKALPAVTCETASLTTKGFEVLRRIISSEVLEQRLQELESRYTAMSHSEQRSWPRKALRTKELYNRMAVFYESDKRFGTLLTISPLPADILFSTATPQQLEQSIWATVIRAGSAAKMMPLLGETTLARDIESSALQWQRIRSYLILYHFIKVLPHITDILFSQFMGIVKATGSDTGSDSFDNESLTLMSTSSFFAPLLQHIIRYVDEKRGENRRHNYKAYASSSQTSPLPPTKQPRREKKSAEDKKVFSASDALLKIPPEIVSELFPDSPTQSRYLSPVKKKWITVKADSKTCFQETVIALFITPHLREINDLPSAQKMSTLDRCILRGAIARRIINAVGSEAICASPALVELLNTPHLFFNSNRAREASFWRLVRDNETTVLKPLEQFIQSIMPPDGISQEAENLGDFVRHHSLELQLGRYISEDEYYRNWSPNKSGGRRGGKIKMKEGPLELATLLPNGSIPRFGTLGLILREAFNKARNWPSIHEGIFRCLNGTRPHDARSVAAYNNIDHWNPLRHKTHTASFVTQKLPSRKLTGKHGLSNLLTFMGFGLGYRTSRFLHLSDAKEDGTDRFFCTSLAESKALFTSAIQQNQSYLSDIGDWTMEEILSKATDEKMGSDPKFYQVSDQRVWGEPNQLLSARPKIKRGGMDDYIQLPLQQKLEPYWKTQIGEQWEEFLNDLFDKDPTTYVGNYHTFMDTLKFIQSLDLDGFRSGLTSYQATVNLCFQQICLAPTLEELTDFIAQNNGLGAFNGLMELGFAIHNKTGIRCALEIVYDHLQQHLSHVDSELLAFRRYPWIAIEHILCKVARYTNRVEHISDWMKRAETEGEWKVERRDPNLFPIPLVGLFPRVEEITQRHFRSSA</sequence>
<evidence type="ECO:0000313" key="2">
    <source>
        <dbReference type="EMBL" id="KIK52401.1"/>
    </source>
</evidence>
<feature type="region of interest" description="Disordered" evidence="1">
    <location>
        <begin position="1233"/>
        <end position="1260"/>
    </location>
</feature>
<feature type="region of interest" description="Disordered" evidence="1">
    <location>
        <begin position="626"/>
        <end position="655"/>
    </location>
</feature>
<dbReference type="HOGENOM" id="CLU_248031_0_0_1"/>
<feature type="compositionally biased region" description="Polar residues" evidence="1">
    <location>
        <begin position="740"/>
        <end position="757"/>
    </location>
</feature>
<dbReference type="EMBL" id="KN834843">
    <property type="protein sequence ID" value="KIK52401.1"/>
    <property type="molecule type" value="Genomic_DNA"/>
</dbReference>
<feature type="region of interest" description="Disordered" evidence="1">
    <location>
        <begin position="786"/>
        <end position="820"/>
    </location>
</feature>
<feature type="region of interest" description="Disordered" evidence="1">
    <location>
        <begin position="724"/>
        <end position="774"/>
    </location>
</feature>
<keyword evidence="3" id="KW-1185">Reference proteome</keyword>
<accession>A0A0D0BD36</accession>
<feature type="compositionally biased region" description="Basic residues" evidence="1">
    <location>
        <begin position="800"/>
        <end position="817"/>
    </location>
</feature>
<proteinExistence type="predicted"/>
<feature type="compositionally biased region" description="Basic and acidic residues" evidence="1">
    <location>
        <begin position="639"/>
        <end position="653"/>
    </location>
</feature>
<dbReference type="InterPro" id="IPR016197">
    <property type="entry name" value="Chromo-like_dom_sf"/>
</dbReference>
<evidence type="ECO:0000256" key="1">
    <source>
        <dbReference type="SAM" id="MobiDB-lite"/>
    </source>
</evidence>
<feature type="compositionally biased region" description="Low complexity" evidence="1">
    <location>
        <begin position="758"/>
        <end position="771"/>
    </location>
</feature>
<dbReference type="Gene3D" id="2.40.50.40">
    <property type="match status" value="1"/>
</dbReference>
<evidence type="ECO:0000313" key="3">
    <source>
        <dbReference type="Proteomes" id="UP000053593"/>
    </source>
</evidence>
<gene>
    <name evidence="2" type="ORF">GYMLUDRAFT_265430</name>
</gene>
<dbReference type="CDD" id="cd00024">
    <property type="entry name" value="CD_CSD"/>
    <property type="match status" value="1"/>
</dbReference>
<name>A0A0D0BD36_9AGAR</name>
<dbReference type="Proteomes" id="UP000053593">
    <property type="component" value="Unassembled WGS sequence"/>
</dbReference>
<organism evidence="2 3">
    <name type="scientific">Collybiopsis luxurians FD-317 M1</name>
    <dbReference type="NCBI Taxonomy" id="944289"/>
    <lineage>
        <taxon>Eukaryota</taxon>
        <taxon>Fungi</taxon>
        <taxon>Dikarya</taxon>
        <taxon>Basidiomycota</taxon>
        <taxon>Agaricomycotina</taxon>
        <taxon>Agaricomycetes</taxon>
        <taxon>Agaricomycetidae</taxon>
        <taxon>Agaricales</taxon>
        <taxon>Marasmiineae</taxon>
        <taxon>Omphalotaceae</taxon>
        <taxon>Collybiopsis</taxon>
        <taxon>Collybiopsis luxurians</taxon>
    </lineage>
</organism>
<reference evidence="2 3" key="1">
    <citation type="submission" date="2014-04" db="EMBL/GenBank/DDBJ databases">
        <title>Evolutionary Origins and Diversification of the Mycorrhizal Mutualists.</title>
        <authorList>
            <consortium name="DOE Joint Genome Institute"/>
            <consortium name="Mycorrhizal Genomics Consortium"/>
            <person name="Kohler A."/>
            <person name="Kuo A."/>
            <person name="Nagy L.G."/>
            <person name="Floudas D."/>
            <person name="Copeland A."/>
            <person name="Barry K.W."/>
            <person name="Cichocki N."/>
            <person name="Veneault-Fourrey C."/>
            <person name="LaButti K."/>
            <person name="Lindquist E.A."/>
            <person name="Lipzen A."/>
            <person name="Lundell T."/>
            <person name="Morin E."/>
            <person name="Murat C."/>
            <person name="Riley R."/>
            <person name="Ohm R."/>
            <person name="Sun H."/>
            <person name="Tunlid A."/>
            <person name="Henrissat B."/>
            <person name="Grigoriev I.V."/>
            <person name="Hibbett D.S."/>
            <person name="Martin F."/>
        </authorList>
    </citation>
    <scope>NUCLEOTIDE SEQUENCE [LARGE SCALE GENOMIC DNA]</scope>
    <source>
        <strain evidence="2 3">FD-317 M1</strain>
    </source>
</reference>